<evidence type="ECO:0000313" key="1">
    <source>
        <dbReference type="EMBL" id="GHG92168.1"/>
    </source>
</evidence>
<reference evidence="1" key="1">
    <citation type="journal article" date="2014" name="Int. J. Syst. Evol. Microbiol.">
        <title>Complete genome sequence of Corynebacterium casei LMG S-19264T (=DSM 44701T), isolated from a smear-ripened cheese.</title>
        <authorList>
            <consortium name="US DOE Joint Genome Institute (JGI-PGF)"/>
            <person name="Walter F."/>
            <person name="Albersmeier A."/>
            <person name="Kalinowski J."/>
            <person name="Ruckert C."/>
        </authorList>
    </citation>
    <scope>NUCLEOTIDE SEQUENCE</scope>
    <source>
        <strain evidence="1">CGMCC 1.7081</strain>
    </source>
</reference>
<evidence type="ECO:0000313" key="2">
    <source>
        <dbReference type="Proteomes" id="UP000611500"/>
    </source>
</evidence>
<protein>
    <submittedName>
        <fullName evidence="1">Uncharacterized protein</fullName>
    </submittedName>
</protein>
<name>A0A8J3MCL2_9RHOB</name>
<proteinExistence type="predicted"/>
<dbReference type="AlphaFoldDB" id="A0A8J3MCL2"/>
<dbReference type="EMBL" id="BNAP01000009">
    <property type="protein sequence ID" value="GHG92168.1"/>
    <property type="molecule type" value="Genomic_DNA"/>
</dbReference>
<reference evidence="1" key="2">
    <citation type="submission" date="2020-09" db="EMBL/GenBank/DDBJ databases">
        <authorList>
            <person name="Sun Q."/>
            <person name="Zhou Y."/>
        </authorList>
    </citation>
    <scope>NUCLEOTIDE SEQUENCE</scope>
    <source>
        <strain evidence="1">CGMCC 1.7081</strain>
    </source>
</reference>
<keyword evidence="2" id="KW-1185">Reference proteome</keyword>
<gene>
    <name evidence="1" type="ORF">GCM10010961_23930</name>
</gene>
<sequence length="99" mass="10531">MSHVVSGFLTFGFSGRAVVSAGLEVSLVGTDPQNKEGRLLPTLLDPFALQALSALVDSRSIGVCGPSRKKNKQARDAWGSHLSLRNPVPKTAWKSPFAV</sequence>
<organism evidence="1 2">
    <name type="scientific">Pseudodonghicola xiamenensis</name>
    <dbReference type="NCBI Taxonomy" id="337702"/>
    <lineage>
        <taxon>Bacteria</taxon>
        <taxon>Pseudomonadati</taxon>
        <taxon>Pseudomonadota</taxon>
        <taxon>Alphaproteobacteria</taxon>
        <taxon>Rhodobacterales</taxon>
        <taxon>Paracoccaceae</taxon>
        <taxon>Pseudodonghicola</taxon>
    </lineage>
</organism>
<accession>A0A8J3MCL2</accession>
<comment type="caution">
    <text evidence="1">The sequence shown here is derived from an EMBL/GenBank/DDBJ whole genome shotgun (WGS) entry which is preliminary data.</text>
</comment>
<dbReference type="Proteomes" id="UP000611500">
    <property type="component" value="Unassembled WGS sequence"/>
</dbReference>